<dbReference type="InterPro" id="IPR000462">
    <property type="entry name" value="CDP-OH_P_trans"/>
</dbReference>
<accession>A0A8V0X6Q3</accession>
<evidence type="ECO:0000256" key="3">
    <source>
        <dbReference type="ARBA" id="ARBA00022679"/>
    </source>
</evidence>
<evidence type="ECO:0000256" key="6">
    <source>
        <dbReference type="ARBA" id="ARBA00023098"/>
    </source>
</evidence>
<keyword evidence="6" id="KW-0443">Lipid metabolism</keyword>
<keyword evidence="3 10" id="KW-0808">Transferase</keyword>
<comment type="subcellular location">
    <subcellularLocation>
        <location evidence="1">Membrane</location>
        <topology evidence="1">Multi-pass membrane protein</topology>
    </subcellularLocation>
</comment>
<evidence type="ECO:0000256" key="9">
    <source>
        <dbReference type="ARBA" id="ARBA00023264"/>
    </source>
</evidence>
<dbReference type="PROSITE" id="PS00379">
    <property type="entry name" value="CDP_ALCOHOL_P_TRANSF"/>
    <property type="match status" value="1"/>
</dbReference>
<evidence type="ECO:0000256" key="2">
    <source>
        <dbReference type="ARBA" id="ARBA00022516"/>
    </source>
</evidence>
<keyword evidence="2" id="KW-0444">Lipid biosynthesis</keyword>
<dbReference type="AlphaFoldDB" id="A0A8V0X6Q3"/>
<protein>
    <recommendedName>
        <fullName evidence="13">CDP-diacylglycerol--inositol 3-phosphatidyltransferase</fullName>
    </recommendedName>
</protein>
<dbReference type="GO" id="GO:0016020">
    <property type="term" value="C:membrane"/>
    <property type="evidence" value="ECO:0007669"/>
    <property type="project" value="UniProtKB-SubCell"/>
</dbReference>
<keyword evidence="8" id="KW-0594">Phospholipid biosynthesis</keyword>
<sequence length="182" mass="18987">MGLYGALNGAQWVPMGLSMGPPHISPPPPSGYARVALSAVSVVLMPHSPLPAALCYALSAALDAVDGLAARWLNQGSRLGAMLDMLTDRCSLLCLQLNLALLYPSAAPLLQLSVCLDIASHWLHMHTWAGLRGGVGRLAASHWLRMHTWAGLSQWGGGVNGGGGARRNWGQPLVAQAEVGGA</sequence>
<keyword evidence="4" id="KW-0812">Transmembrane</keyword>
<dbReference type="GO" id="GO:0016780">
    <property type="term" value="F:phosphotransferase activity, for other substituted phosphate groups"/>
    <property type="evidence" value="ECO:0007669"/>
    <property type="project" value="InterPro"/>
</dbReference>
<dbReference type="PANTHER" id="PTHR15362:SF4">
    <property type="entry name" value="CDP-DIACYLGLYCEROL--INOSITOL 3-PHOSPHATIDYLTRANSFERASE"/>
    <property type="match status" value="1"/>
</dbReference>
<keyword evidence="9" id="KW-1208">Phospholipid metabolism</keyword>
<comment type="similarity">
    <text evidence="10">Belongs to the CDP-alcohol phosphatidyltransferase class-I family.</text>
</comment>
<evidence type="ECO:0008006" key="13">
    <source>
        <dbReference type="Google" id="ProtNLM"/>
    </source>
</evidence>
<reference evidence="11" key="2">
    <citation type="submission" date="2025-09" db="UniProtKB">
        <authorList>
            <consortium name="Ensembl"/>
        </authorList>
    </citation>
    <scope>IDENTIFICATION</scope>
    <source>
        <strain evidence="11">broiler</strain>
    </source>
</reference>
<dbReference type="InterPro" id="IPR048254">
    <property type="entry name" value="CDP_ALCOHOL_P_TRANSF_CS"/>
</dbReference>
<keyword evidence="12" id="KW-1185">Reference proteome</keyword>
<keyword evidence="5" id="KW-1133">Transmembrane helix</keyword>
<dbReference type="Proteomes" id="UP000000539">
    <property type="component" value="Unassembled WGS sequence"/>
</dbReference>
<proteinExistence type="inferred from homology"/>
<evidence type="ECO:0000313" key="11">
    <source>
        <dbReference type="Ensembl" id="ENSGALP00010000148.1"/>
    </source>
</evidence>
<evidence type="ECO:0000256" key="10">
    <source>
        <dbReference type="RuleBase" id="RU003750"/>
    </source>
</evidence>
<name>A0A8V0X6Q3_CHICK</name>
<evidence type="ECO:0000256" key="4">
    <source>
        <dbReference type="ARBA" id="ARBA00022692"/>
    </source>
</evidence>
<evidence type="ECO:0000313" key="12">
    <source>
        <dbReference type="Proteomes" id="UP000000539"/>
    </source>
</evidence>
<keyword evidence="7" id="KW-0472">Membrane</keyword>
<evidence type="ECO:0000256" key="8">
    <source>
        <dbReference type="ARBA" id="ARBA00023209"/>
    </source>
</evidence>
<reference evidence="11" key="1">
    <citation type="submission" date="2025-08" db="UniProtKB">
        <authorList>
            <consortium name="Ensembl"/>
        </authorList>
    </citation>
    <scope>IDENTIFICATION</scope>
    <source>
        <strain evidence="11">broiler</strain>
    </source>
</reference>
<dbReference type="Gene3D" id="1.20.120.1760">
    <property type="match status" value="1"/>
</dbReference>
<dbReference type="InterPro" id="IPR043130">
    <property type="entry name" value="CDP-OH_PTrfase_TM_dom"/>
</dbReference>
<organism evidence="11 12">
    <name type="scientific">Gallus gallus</name>
    <name type="common">Chicken</name>
    <dbReference type="NCBI Taxonomy" id="9031"/>
    <lineage>
        <taxon>Eukaryota</taxon>
        <taxon>Metazoa</taxon>
        <taxon>Chordata</taxon>
        <taxon>Craniata</taxon>
        <taxon>Vertebrata</taxon>
        <taxon>Euteleostomi</taxon>
        <taxon>Archelosauria</taxon>
        <taxon>Archosauria</taxon>
        <taxon>Dinosauria</taxon>
        <taxon>Saurischia</taxon>
        <taxon>Theropoda</taxon>
        <taxon>Coelurosauria</taxon>
        <taxon>Aves</taxon>
        <taxon>Neognathae</taxon>
        <taxon>Galloanserae</taxon>
        <taxon>Galliformes</taxon>
        <taxon>Phasianidae</taxon>
        <taxon>Phasianinae</taxon>
        <taxon>Gallus</taxon>
    </lineage>
</organism>
<dbReference type="GeneTree" id="ENSGT00940000154169"/>
<evidence type="ECO:0000256" key="7">
    <source>
        <dbReference type="ARBA" id="ARBA00023136"/>
    </source>
</evidence>
<evidence type="ECO:0000256" key="5">
    <source>
        <dbReference type="ARBA" id="ARBA00022989"/>
    </source>
</evidence>
<dbReference type="Pfam" id="PF01066">
    <property type="entry name" value="CDP-OH_P_transf"/>
    <property type="match status" value="1"/>
</dbReference>
<evidence type="ECO:0000256" key="1">
    <source>
        <dbReference type="ARBA" id="ARBA00004141"/>
    </source>
</evidence>
<dbReference type="PANTHER" id="PTHR15362">
    <property type="entry name" value="PHOSPHATIDYLINOSITOL SYNTHASE"/>
    <property type="match status" value="1"/>
</dbReference>
<dbReference type="GO" id="GO:0008654">
    <property type="term" value="P:phospholipid biosynthetic process"/>
    <property type="evidence" value="ECO:0007669"/>
    <property type="project" value="UniProtKB-KW"/>
</dbReference>
<dbReference type="Ensembl" id="ENSGALT00010000280.1">
    <property type="protein sequence ID" value="ENSGALP00010000148.1"/>
    <property type="gene ID" value="ENSGALG00010000148.1"/>
</dbReference>